<proteinExistence type="predicted"/>
<accession>A0ABU2IZI7</accession>
<name>A0ABU2IZI7_9GAMM</name>
<dbReference type="GeneID" id="89490905"/>
<reference evidence="1 2" key="1">
    <citation type="submission" date="2022-06" db="EMBL/GenBank/DDBJ databases">
        <title>Chromosome and plasmid sequencings of Enterobacteriales species co-exiting double carbapenemases.</title>
        <authorList>
            <person name="Fu Y."/>
        </authorList>
    </citation>
    <scope>NUCLEOTIDE SEQUENCE [LARGE SCALE GENOMIC DNA]</scope>
    <source>
        <strain evidence="1 2">21030615019</strain>
    </source>
</reference>
<comment type="caution">
    <text evidence="1">The sequence shown here is derived from an EMBL/GenBank/DDBJ whole genome shotgun (WGS) entry which is preliminary data.</text>
</comment>
<dbReference type="Proteomes" id="UP001252207">
    <property type="component" value="Unassembled WGS sequence"/>
</dbReference>
<dbReference type="RefSeq" id="WP_272671625.1">
    <property type="nucleotide sequence ID" value="NZ_CP145912.1"/>
</dbReference>
<evidence type="ECO:0000313" key="1">
    <source>
        <dbReference type="EMBL" id="MDT0134481.1"/>
    </source>
</evidence>
<gene>
    <name evidence="1" type="ORF">NLX89_14150</name>
</gene>
<keyword evidence="2" id="KW-1185">Reference proteome</keyword>
<protein>
    <recommendedName>
        <fullName evidence="3">Phage protein</fullName>
    </recommendedName>
</protein>
<dbReference type="EMBL" id="JANAVW010000001">
    <property type="protein sequence ID" value="MDT0134481.1"/>
    <property type="molecule type" value="Genomic_DNA"/>
</dbReference>
<evidence type="ECO:0000313" key="2">
    <source>
        <dbReference type="Proteomes" id="UP001252207"/>
    </source>
</evidence>
<organism evidence="1 2">
    <name type="scientific">Providencia huaxiensis</name>
    <dbReference type="NCBI Taxonomy" id="2027290"/>
    <lineage>
        <taxon>Bacteria</taxon>
        <taxon>Pseudomonadati</taxon>
        <taxon>Pseudomonadota</taxon>
        <taxon>Gammaproteobacteria</taxon>
        <taxon>Enterobacterales</taxon>
        <taxon>Morganellaceae</taxon>
        <taxon>Providencia</taxon>
    </lineage>
</organism>
<evidence type="ECO:0008006" key="3">
    <source>
        <dbReference type="Google" id="ProtNLM"/>
    </source>
</evidence>
<sequence>MTDKYLCFSCNKELGEQDKAFIFDVDYSENPCAENTAHCSEECFYRSTGRASEYRKILERRGLRDNFAMAAMQGILANPAQLDNVNDKSAEWVSRDAYLVADAMLKARG</sequence>